<feature type="region of interest" description="Disordered" evidence="1">
    <location>
        <begin position="1"/>
        <end position="51"/>
    </location>
</feature>
<dbReference type="Proteomes" id="UP000499080">
    <property type="component" value="Unassembled WGS sequence"/>
</dbReference>
<organism evidence="2 3">
    <name type="scientific">Araneus ventricosus</name>
    <name type="common">Orbweaver spider</name>
    <name type="synonym">Epeira ventricosa</name>
    <dbReference type="NCBI Taxonomy" id="182803"/>
    <lineage>
        <taxon>Eukaryota</taxon>
        <taxon>Metazoa</taxon>
        <taxon>Ecdysozoa</taxon>
        <taxon>Arthropoda</taxon>
        <taxon>Chelicerata</taxon>
        <taxon>Arachnida</taxon>
        <taxon>Araneae</taxon>
        <taxon>Araneomorphae</taxon>
        <taxon>Entelegynae</taxon>
        <taxon>Araneoidea</taxon>
        <taxon>Araneidae</taxon>
        <taxon>Araneus</taxon>
    </lineage>
</organism>
<name>A0A4Y2AMR8_ARAVE</name>
<dbReference type="AlphaFoldDB" id="A0A4Y2AMR8"/>
<dbReference type="OrthoDB" id="10361547at2759"/>
<evidence type="ECO:0000313" key="2">
    <source>
        <dbReference type="EMBL" id="GBL81030.1"/>
    </source>
</evidence>
<protein>
    <submittedName>
        <fullName evidence="2">Uncharacterized protein</fullName>
    </submittedName>
</protein>
<sequence>MNEEYEREVTRELPLNDRNSSGDSRTVGDSPTFETVSFEKNPSSSGDARPIEDIEPFETVEKLGLEMKALFSNWSQEFLPSKEFEEETVKRMDDLKKQAYMLEAEFLESKLEIVKKRIKET</sequence>
<evidence type="ECO:0000256" key="1">
    <source>
        <dbReference type="SAM" id="MobiDB-lite"/>
    </source>
</evidence>
<comment type="caution">
    <text evidence="2">The sequence shown here is derived from an EMBL/GenBank/DDBJ whole genome shotgun (WGS) entry which is preliminary data.</text>
</comment>
<dbReference type="EMBL" id="BGPR01000024">
    <property type="protein sequence ID" value="GBL81030.1"/>
    <property type="molecule type" value="Genomic_DNA"/>
</dbReference>
<reference evidence="2 3" key="1">
    <citation type="journal article" date="2019" name="Sci. Rep.">
        <title>Orb-weaving spider Araneus ventricosus genome elucidates the spidroin gene catalogue.</title>
        <authorList>
            <person name="Kono N."/>
            <person name="Nakamura H."/>
            <person name="Ohtoshi R."/>
            <person name="Moran D.A.P."/>
            <person name="Shinohara A."/>
            <person name="Yoshida Y."/>
            <person name="Fujiwara M."/>
            <person name="Mori M."/>
            <person name="Tomita M."/>
            <person name="Arakawa K."/>
        </authorList>
    </citation>
    <scope>NUCLEOTIDE SEQUENCE [LARGE SCALE GENOMIC DNA]</scope>
</reference>
<feature type="compositionally biased region" description="Polar residues" evidence="1">
    <location>
        <begin position="17"/>
        <end position="46"/>
    </location>
</feature>
<accession>A0A4Y2AMR8</accession>
<proteinExistence type="predicted"/>
<keyword evidence="3" id="KW-1185">Reference proteome</keyword>
<gene>
    <name evidence="2" type="ORF">AVEN_83112_1</name>
</gene>
<evidence type="ECO:0000313" key="3">
    <source>
        <dbReference type="Proteomes" id="UP000499080"/>
    </source>
</evidence>